<dbReference type="RefSeq" id="WP_032663682.1">
    <property type="nucleotide sequence ID" value="NZ_AP019633.1"/>
</dbReference>
<keyword evidence="1" id="KW-0614">Plasmid</keyword>
<dbReference type="InterPro" id="IPR013321">
    <property type="entry name" value="Arc_rbn_hlx_hlx"/>
</dbReference>
<dbReference type="Gene3D" id="1.10.1220.10">
    <property type="entry name" value="Met repressor-like"/>
    <property type="match status" value="1"/>
</dbReference>
<dbReference type="SUPFAM" id="SSF47598">
    <property type="entry name" value="Ribbon-helix-helix"/>
    <property type="match status" value="1"/>
</dbReference>
<sequence>MKAPGKSIKLAPPKEDEPTLDVTGKGAAPDSSVKPIQIKVPVSKHKEMKAYAAEQGISMTDMLLAGYEMYRNKMK</sequence>
<dbReference type="InterPro" id="IPR010985">
    <property type="entry name" value="Ribbon_hlx_hlx"/>
</dbReference>
<organism evidence="1">
    <name type="scientific">Enterobacter asburiae</name>
    <dbReference type="NCBI Taxonomy" id="61645"/>
    <lineage>
        <taxon>Bacteria</taxon>
        <taxon>Pseudomonadati</taxon>
        <taxon>Pseudomonadota</taxon>
        <taxon>Gammaproteobacteria</taxon>
        <taxon>Enterobacterales</taxon>
        <taxon>Enterobacteriaceae</taxon>
        <taxon>Enterobacter</taxon>
        <taxon>Enterobacter cloacae complex</taxon>
    </lineage>
</organism>
<dbReference type="GO" id="GO:0043565">
    <property type="term" value="F:sequence-specific DNA binding"/>
    <property type="evidence" value="ECO:0007669"/>
    <property type="project" value="UniProtKB-ARBA"/>
</dbReference>
<accession>A0A1Z1E053</accession>
<proteinExistence type="predicted"/>
<geneLocation type="plasmid" evidence="1">
    <name>pJF-587</name>
</geneLocation>
<reference evidence="1" key="1">
    <citation type="journal article" date="2017" name="J. Antimicrob. Chemother.">
        <title>FRI-2 carbapenemase-producing Enterobacter cloacae complex in the UK.</title>
        <authorList>
            <person name="Meunier D."/>
            <person name="Findlay J."/>
            <person name="Doumith M."/>
            <person name="Godoy D."/>
            <person name="Perry C."/>
            <person name="Pike R."/>
            <person name="Gronthoud F."/>
            <person name="Shryane T."/>
            <person name="Poirel L."/>
            <person name="Welfare W."/>
            <person name="Woodford N."/>
            <person name="Hopkins K.L."/>
        </authorList>
    </citation>
    <scope>NUCLEOTIDE SEQUENCE</scope>
    <source>
        <strain evidence="1">H162620587</strain>
        <plasmid evidence="1">pJF-587</plasmid>
    </source>
</reference>
<protein>
    <submittedName>
        <fullName evidence="1">Uncharacterized protein</fullName>
    </submittedName>
</protein>
<name>A0A1Z1E053_ENTAS</name>
<dbReference type="GeneID" id="92387359"/>
<dbReference type="AlphaFoldDB" id="A0A1Z1E053"/>
<dbReference type="EMBL" id="KX912253">
    <property type="protein sequence ID" value="AQZ19879.1"/>
    <property type="molecule type" value="Genomic_DNA"/>
</dbReference>
<dbReference type="GO" id="GO:0006355">
    <property type="term" value="P:regulation of DNA-templated transcription"/>
    <property type="evidence" value="ECO:0007669"/>
    <property type="project" value="InterPro"/>
</dbReference>
<evidence type="ECO:0000313" key="1">
    <source>
        <dbReference type="EMBL" id="AQZ19879.1"/>
    </source>
</evidence>